<reference evidence="1 2" key="1">
    <citation type="submission" date="2019-08" db="EMBL/GenBank/DDBJ databases">
        <title>In-depth cultivation of the pig gut microbiome towards novel bacterial diversity and tailored functional studies.</title>
        <authorList>
            <person name="Wylensek D."/>
            <person name="Hitch T.C.A."/>
            <person name="Clavel T."/>
        </authorList>
    </citation>
    <scope>NUCLEOTIDE SEQUENCE [LARGE SCALE GENOMIC DNA]</scope>
    <source>
        <strain evidence="1 2">Oil-RF-744-WCA-WT-10</strain>
    </source>
</reference>
<keyword evidence="2" id="KW-1185">Reference proteome</keyword>
<comment type="caution">
    <text evidence="1">The sequence shown here is derived from an EMBL/GenBank/DDBJ whole genome shotgun (WGS) entry which is preliminary data.</text>
</comment>
<evidence type="ECO:0000313" key="2">
    <source>
        <dbReference type="Proteomes" id="UP000483362"/>
    </source>
</evidence>
<protein>
    <submittedName>
        <fullName evidence="1">Uncharacterized protein</fullName>
    </submittedName>
</protein>
<name>A0A6L5X9L8_9BACT</name>
<gene>
    <name evidence="1" type="ORF">FYJ29_04050</name>
</gene>
<evidence type="ECO:0000313" key="1">
    <source>
        <dbReference type="EMBL" id="MSS16941.1"/>
    </source>
</evidence>
<dbReference type="RefSeq" id="WP_154328396.1">
    <property type="nucleotide sequence ID" value="NZ_CP045696.1"/>
</dbReference>
<dbReference type="EMBL" id="VULT01000004">
    <property type="protein sequence ID" value="MSS16941.1"/>
    <property type="molecule type" value="Genomic_DNA"/>
</dbReference>
<accession>A0A6L5X9L8</accession>
<organism evidence="1 2">
    <name type="scientific">Sodaliphilus pleomorphus</name>
    <dbReference type="NCBI Taxonomy" id="2606626"/>
    <lineage>
        <taxon>Bacteria</taxon>
        <taxon>Pseudomonadati</taxon>
        <taxon>Bacteroidota</taxon>
        <taxon>Bacteroidia</taxon>
        <taxon>Bacteroidales</taxon>
        <taxon>Muribaculaceae</taxon>
        <taxon>Sodaliphilus</taxon>
    </lineage>
</organism>
<proteinExistence type="predicted"/>
<dbReference type="AlphaFoldDB" id="A0A6L5X9L8"/>
<sequence>MNDRIGIEKQSQPGPVARKEATGVFEQIEAFEQIEGNIIANMARNSARTQVRAREHTLKGLLRMGRRQLRRYFKK</sequence>
<dbReference type="Proteomes" id="UP000483362">
    <property type="component" value="Unassembled WGS sequence"/>
</dbReference>